<protein>
    <submittedName>
        <fullName evidence="9">Succinate dehydrogenase</fullName>
    </submittedName>
</protein>
<dbReference type="InterPro" id="IPR034804">
    <property type="entry name" value="SQR/QFR_C/D"/>
</dbReference>
<gene>
    <name evidence="9" type="ORF">SU86_007970</name>
</gene>
<keyword evidence="3 8" id="KW-0812">Transmembrane</keyword>
<evidence type="ECO:0000256" key="2">
    <source>
        <dbReference type="ARBA" id="ARBA00022617"/>
    </source>
</evidence>
<reference evidence="9 10" key="1">
    <citation type="journal article" date="2016" name="Sci. Rep.">
        <title>A novel ammonia-oxidizing archaeon from wastewater treatment plant: Its enrichment, physiological and genomic characteristics.</title>
        <authorList>
            <person name="Li Y."/>
            <person name="Ding K."/>
            <person name="Wen X."/>
            <person name="Zhang B."/>
            <person name="Shen B."/>
            <person name="Yang Y."/>
        </authorList>
    </citation>
    <scope>NUCLEOTIDE SEQUENCE [LARGE SCALE GENOMIC DNA]</scope>
    <source>
        <strain evidence="9 10">SAT1</strain>
    </source>
</reference>
<name>A0A3G1B2G6_9ARCH</name>
<keyword evidence="2" id="KW-0349">Heme</keyword>
<evidence type="ECO:0000256" key="6">
    <source>
        <dbReference type="ARBA" id="ARBA00023004"/>
    </source>
</evidence>
<dbReference type="Pfam" id="PF01127">
    <property type="entry name" value="Sdh_cyt"/>
    <property type="match status" value="1"/>
</dbReference>
<dbReference type="SUPFAM" id="SSF81343">
    <property type="entry name" value="Fumarate reductase respiratory complex transmembrane subunits"/>
    <property type="match status" value="1"/>
</dbReference>
<dbReference type="InterPro" id="IPR000701">
    <property type="entry name" value="SuccDH_FuR_B_TM-su"/>
</dbReference>
<evidence type="ECO:0000256" key="4">
    <source>
        <dbReference type="ARBA" id="ARBA00022723"/>
    </source>
</evidence>
<feature type="transmembrane region" description="Helical" evidence="8">
    <location>
        <begin position="87"/>
        <end position="108"/>
    </location>
</feature>
<dbReference type="AlphaFoldDB" id="A0A3G1B2G6"/>
<evidence type="ECO:0000256" key="7">
    <source>
        <dbReference type="ARBA" id="ARBA00023136"/>
    </source>
</evidence>
<feature type="transmembrane region" description="Helical" evidence="8">
    <location>
        <begin position="9"/>
        <end position="29"/>
    </location>
</feature>
<dbReference type="Gene3D" id="1.20.1300.10">
    <property type="entry name" value="Fumarate reductase/succinate dehydrogenase, transmembrane subunit"/>
    <property type="match status" value="1"/>
</dbReference>
<dbReference type="KEGG" id="tah:SU86_007970"/>
<dbReference type="Proteomes" id="UP000266745">
    <property type="component" value="Chromosome"/>
</dbReference>
<dbReference type="STRING" id="1603555.SU86_007970"/>
<evidence type="ECO:0000313" key="10">
    <source>
        <dbReference type="Proteomes" id="UP000266745"/>
    </source>
</evidence>
<evidence type="ECO:0000256" key="3">
    <source>
        <dbReference type="ARBA" id="ARBA00022692"/>
    </source>
</evidence>
<evidence type="ECO:0000256" key="5">
    <source>
        <dbReference type="ARBA" id="ARBA00022989"/>
    </source>
</evidence>
<keyword evidence="4" id="KW-0479">Metal-binding</keyword>
<dbReference type="GeneID" id="24874494"/>
<comment type="subcellular location">
    <subcellularLocation>
        <location evidence="1">Membrane</location>
    </subcellularLocation>
</comment>
<organism evidence="9 10">
    <name type="scientific">Candidatus Nitrosotenuis cloacae</name>
    <dbReference type="NCBI Taxonomy" id="1603555"/>
    <lineage>
        <taxon>Archaea</taxon>
        <taxon>Nitrososphaerota</taxon>
        <taxon>Candidatus Nitrosotenuis</taxon>
    </lineage>
</organism>
<proteinExistence type="predicted"/>
<keyword evidence="5 8" id="KW-1133">Transmembrane helix</keyword>
<evidence type="ECO:0000313" key="9">
    <source>
        <dbReference type="EMBL" id="AJZ76311.1"/>
    </source>
</evidence>
<sequence>MRESTIMKIHYGTALGAVVLVAVHVLFRITMMNYEDSLAYENVLANYKYIPYAIMLELILVLLSVHGFNGLRVILLELKQGRSYEKAVSYGCIAGMIGLVAYGSRTILMASMGMT</sequence>
<keyword evidence="6" id="KW-0408">Iron</keyword>
<dbReference type="RefSeq" id="WP_048186996.1">
    <property type="nucleotide sequence ID" value="NZ_CP011097.1"/>
</dbReference>
<accession>A0A3G1B2G6</accession>
<dbReference type="OrthoDB" id="10105at2157"/>
<evidence type="ECO:0000256" key="1">
    <source>
        <dbReference type="ARBA" id="ARBA00004370"/>
    </source>
</evidence>
<feature type="transmembrane region" description="Helical" evidence="8">
    <location>
        <begin position="49"/>
        <end position="75"/>
    </location>
</feature>
<dbReference type="EMBL" id="CP011097">
    <property type="protein sequence ID" value="AJZ76311.1"/>
    <property type="molecule type" value="Genomic_DNA"/>
</dbReference>
<keyword evidence="10" id="KW-1185">Reference proteome</keyword>
<dbReference type="GO" id="GO:0046872">
    <property type="term" value="F:metal ion binding"/>
    <property type="evidence" value="ECO:0007669"/>
    <property type="project" value="UniProtKB-KW"/>
</dbReference>
<keyword evidence="7 8" id="KW-0472">Membrane</keyword>
<evidence type="ECO:0000256" key="8">
    <source>
        <dbReference type="SAM" id="Phobius"/>
    </source>
</evidence>
<dbReference type="GO" id="GO:0016020">
    <property type="term" value="C:membrane"/>
    <property type="evidence" value="ECO:0007669"/>
    <property type="project" value="UniProtKB-SubCell"/>
</dbReference>